<gene>
    <name evidence="2" type="ORF">IAC56_05190</name>
</gene>
<organism evidence="2 3">
    <name type="scientific">Candidatus Aphodousia faecigallinarum</name>
    <dbReference type="NCBI Taxonomy" id="2840677"/>
    <lineage>
        <taxon>Bacteria</taxon>
        <taxon>Pseudomonadati</taxon>
        <taxon>Pseudomonadota</taxon>
        <taxon>Betaproteobacteria</taxon>
        <taxon>Burkholderiales</taxon>
        <taxon>Sutterellaceae</taxon>
        <taxon>Sutterellaceae incertae sedis</taxon>
        <taxon>Candidatus Aphodousia</taxon>
    </lineage>
</organism>
<evidence type="ECO:0000256" key="1">
    <source>
        <dbReference type="SAM" id="Phobius"/>
    </source>
</evidence>
<dbReference type="AlphaFoldDB" id="A0A9D1IKT2"/>
<proteinExistence type="predicted"/>
<protein>
    <submittedName>
        <fullName evidence="2">Uncharacterized protein</fullName>
    </submittedName>
</protein>
<feature type="transmembrane region" description="Helical" evidence="1">
    <location>
        <begin position="20"/>
        <end position="38"/>
    </location>
</feature>
<evidence type="ECO:0000313" key="3">
    <source>
        <dbReference type="Proteomes" id="UP000824083"/>
    </source>
</evidence>
<evidence type="ECO:0000313" key="2">
    <source>
        <dbReference type="EMBL" id="HIU37649.1"/>
    </source>
</evidence>
<dbReference type="EMBL" id="DVMY01000083">
    <property type="protein sequence ID" value="HIU37649.1"/>
    <property type="molecule type" value="Genomic_DNA"/>
</dbReference>
<keyword evidence="1" id="KW-1133">Transmembrane helix</keyword>
<keyword evidence="1" id="KW-0472">Membrane</keyword>
<dbReference type="Proteomes" id="UP000824083">
    <property type="component" value="Unassembled WGS sequence"/>
</dbReference>
<feature type="transmembrane region" description="Helical" evidence="1">
    <location>
        <begin position="44"/>
        <end position="69"/>
    </location>
</feature>
<sequence length="73" mass="8221">MAMIIPEKTMTLLRQTLRCVIYIGIGHTAFEVVSILRSPEIADLWYFGLAVPGLYYLIPSIVLALFIGFCKTK</sequence>
<comment type="caution">
    <text evidence="2">The sequence shown here is derived from an EMBL/GenBank/DDBJ whole genome shotgun (WGS) entry which is preliminary data.</text>
</comment>
<accession>A0A9D1IKT2</accession>
<name>A0A9D1IKT2_9BURK</name>
<reference evidence="2" key="2">
    <citation type="journal article" date="2021" name="PeerJ">
        <title>Extensive microbial diversity within the chicken gut microbiome revealed by metagenomics and culture.</title>
        <authorList>
            <person name="Gilroy R."/>
            <person name="Ravi A."/>
            <person name="Getino M."/>
            <person name="Pursley I."/>
            <person name="Horton D.L."/>
            <person name="Alikhan N.F."/>
            <person name="Baker D."/>
            <person name="Gharbi K."/>
            <person name="Hall N."/>
            <person name="Watson M."/>
            <person name="Adriaenssens E.M."/>
            <person name="Foster-Nyarko E."/>
            <person name="Jarju S."/>
            <person name="Secka A."/>
            <person name="Antonio M."/>
            <person name="Oren A."/>
            <person name="Chaudhuri R.R."/>
            <person name="La Ragione R."/>
            <person name="Hildebrand F."/>
            <person name="Pallen M.J."/>
        </authorList>
    </citation>
    <scope>NUCLEOTIDE SEQUENCE</scope>
    <source>
        <strain evidence="2">7463</strain>
    </source>
</reference>
<reference evidence="2" key="1">
    <citation type="submission" date="2020-10" db="EMBL/GenBank/DDBJ databases">
        <authorList>
            <person name="Gilroy R."/>
        </authorList>
    </citation>
    <scope>NUCLEOTIDE SEQUENCE</scope>
    <source>
        <strain evidence="2">7463</strain>
    </source>
</reference>
<keyword evidence="1" id="KW-0812">Transmembrane</keyword>